<dbReference type="GO" id="GO:0005975">
    <property type="term" value="P:carbohydrate metabolic process"/>
    <property type="evidence" value="ECO:0007669"/>
    <property type="project" value="InterPro"/>
</dbReference>
<dbReference type="GO" id="GO:0019262">
    <property type="term" value="P:N-acetylneuraminate catabolic process"/>
    <property type="evidence" value="ECO:0007669"/>
    <property type="project" value="TreeGrafter"/>
</dbReference>
<dbReference type="GO" id="GO:0005737">
    <property type="term" value="C:cytoplasm"/>
    <property type="evidence" value="ECO:0007669"/>
    <property type="project" value="TreeGrafter"/>
</dbReference>
<dbReference type="InterPro" id="IPR004547">
    <property type="entry name" value="Glucosamine6P_isomerase"/>
</dbReference>
<dbReference type="EMBL" id="JACCBU010000001">
    <property type="protein sequence ID" value="NYE74516.1"/>
    <property type="molecule type" value="Genomic_DNA"/>
</dbReference>
<evidence type="ECO:0000313" key="4">
    <source>
        <dbReference type="Proteomes" id="UP000569914"/>
    </source>
</evidence>
<name>A0A7Y9ICQ6_9ACTN</name>
<reference evidence="3 4" key="1">
    <citation type="submission" date="2020-07" db="EMBL/GenBank/DDBJ databases">
        <title>Sequencing the genomes of 1000 actinobacteria strains.</title>
        <authorList>
            <person name="Klenk H.-P."/>
        </authorList>
    </citation>
    <scope>NUCLEOTIDE SEQUENCE [LARGE SCALE GENOMIC DNA]</scope>
    <source>
        <strain evidence="3 4">DSM 22083</strain>
    </source>
</reference>
<comment type="caution">
    <text evidence="3">The sequence shown here is derived from an EMBL/GenBank/DDBJ whole genome shotgun (WGS) entry which is preliminary data.</text>
</comment>
<dbReference type="PANTHER" id="PTHR11280">
    <property type="entry name" value="GLUCOSAMINE-6-PHOSPHATE ISOMERASE"/>
    <property type="match status" value="1"/>
</dbReference>
<organism evidence="3 4">
    <name type="scientific">Microlunatus parietis</name>
    <dbReference type="NCBI Taxonomy" id="682979"/>
    <lineage>
        <taxon>Bacteria</taxon>
        <taxon>Bacillati</taxon>
        <taxon>Actinomycetota</taxon>
        <taxon>Actinomycetes</taxon>
        <taxon>Propionibacteriales</taxon>
        <taxon>Propionibacteriaceae</taxon>
        <taxon>Microlunatus</taxon>
    </lineage>
</organism>
<evidence type="ECO:0000256" key="1">
    <source>
        <dbReference type="ARBA" id="ARBA00023277"/>
    </source>
</evidence>
<evidence type="ECO:0000259" key="2">
    <source>
        <dbReference type="Pfam" id="PF01182"/>
    </source>
</evidence>
<dbReference type="Gene3D" id="3.40.50.1360">
    <property type="match status" value="1"/>
</dbReference>
<dbReference type="SUPFAM" id="SSF100950">
    <property type="entry name" value="NagB/RpiA/CoA transferase-like"/>
    <property type="match status" value="1"/>
</dbReference>
<dbReference type="GO" id="GO:0042802">
    <property type="term" value="F:identical protein binding"/>
    <property type="evidence" value="ECO:0007669"/>
    <property type="project" value="TreeGrafter"/>
</dbReference>
<keyword evidence="4" id="KW-1185">Reference proteome</keyword>
<protein>
    <submittedName>
        <fullName evidence="3">Glucosamine-6-phosphate deaminase</fullName>
        <ecNumber evidence="3">3.5.99.6</ecNumber>
    </submittedName>
</protein>
<feature type="domain" description="Glucosamine/galactosamine-6-phosphate isomerase" evidence="2">
    <location>
        <begin position="18"/>
        <end position="238"/>
    </location>
</feature>
<dbReference type="InterPro" id="IPR006148">
    <property type="entry name" value="Glc/Gal-6P_isomerase"/>
</dbReference>
<dbReference type="RefSeq" id="WP_179756878.1">
    <property type="nucleotide sequence ID" value="NZ_JACCBU010000001.1"/>
</dbReference>
<keyword evidence="3" id="KW-0378">Hydrolase</keyword>
<dbReference type="PANTHER" id="PTHR11280:SF6">
    <property type="entry name" value="GLUCOSAMINE-6-PHOSPHATE ISOMERASE NAGB"/>
    <property type="match status" value="1"/>
</dbReference>
<dbReference type="InterPro" id="IPR037171">
    <property type="entry name" value="NagB/RpiA_transferase-like"/>
</dbReference>
<dbReference type="GO" id="GO:0004342">
    <property type="term" value="F:glucosamine-6-phosphate deaminase activity"/>
    <property type="evidence" value="ECO:0007669"/>
    <property type="project" value="UniProtKB-EC"/>
</dbReference>
<sequence>MDLADSRPLAGAVVIEPTEDEAGRRAAAAAADLIVAAQQRSGAARVIFASAPSQDAMLAHLRADNRIDWTTVRSFHMDDYLGLAPDHPQGFGQWLADRLPEAARAGLQRIDATADPEAEIARYSGLLAEAPIDVTCLGIGVNGHIAFNEPGDTDFADTRLVRRIRLDDVSRKQQVDDELFETIDDVPEYALTLTVPALMGAAAMVATVIGPHKADAVRSALEGPLTTDCPASVLRTHRQASLYLDAGAASRLTRKPS</sequence>
<dbReference type="GO" id="GO:0006043">
    <property type="term" value="P:glucosamine catabolic process"/>
    <property type="evidence" value="ECO:0007669"/>
    <property type="project" value="TreeGrafter"/>
</dbReference>
<gene>
    <name evidence="3" type="ORF">BKA15_005845</name>
</gene>
<accession>A0A7Y9ICQ6</accession>
<dbReference type="Pfam" id="PF01182">
    <property type="entry name" value="Glucosamine_iso"/>
    <property type="match status" value="1"/>
</dbReference>
<evidence type="ECO:0000313" key="3">
    <source>
        <dbReference type="EMBL" id="NYE74516.1"/>
    </source>
</evidence>
<dbReference type="Proteomes" id="UP000569914">
    <property type="component" value="Unassembled WGS sequence"/>
</dbReference>
<dbReference type="EC" id="3.5.99.6" evidence="3"/>
<proteinExistence type="predicted"/>
<dbReference type="CDD" id="cd01399">
    <property type="entry name" value="GlcN6P_deaminase"/>
    <property type="match status" value="1"/>
</dbReference>
<dbReference type="GO" id="GO:0006046">
    <property type="term" value="P:N-acetylglucosamine catabolic process"/>
    <property type="evidence" value="ECO:0007669"/>
    <property type="project" value="TreeGrafter"/>
</dbReference>
<keyword evidence="1" id="KW-0119">Carbohydrate metabolism</keyword>
<dbReference type="AlphaFoldDB" id="A0A7Y9ICQ6"/>